<evidence type="ECO:0000256" key="3">
    <source>
        <dbReference type="PROSITE-ProRule" id="PRU00221"/>
    </source>
</evidence>
<evidence type="ECO:0000256" key="4">
    <source>
        <dbReference type="SAM" id="MobiDB-lite"/>
    </source>
</evidence>
<keyword evidence="6" id="KW-1185">Reference proteome</keyword>
<evidence type="ECO:0000256" key="1">
    <source>
        <dbReference type="ARBA" id="ARBA00022574"/>
    </source>
</evidence>
<dbReference type="InterPro" id="IPR015943">
    <property type="entry name" value="WD40/YVTN_repeat-like_dom_sf"/>
</dbReference>
<feature type="repeat" description="WD" evidence="3">
    <location>
        <begin position="51"/>
        <end position="73"/>
    </location>
</feature>
<dbReference type="PANTHER" id="PTHR19848">
    <property type="entry name" value="WD40 REPEAT PROTEIN"/>
    <property type="match status" value="1"/>
</dbReference>
<dbReference type="AlphaFoldDB" id="A0AAD7XI24"/>
<accession>A0AAD7XI24</accession>
<reference evidence="5" key="1">
    <citation type="submission" date="2023-01" db="EMBL/GenBank/DDBJ databases">
        <title>Metagenome sequencing of chrysophaentin producing Chrysophaeum taylorii.</title>
        <authorList>
            <person name="Davison J."/>
            <person name="Bewley C."/>
        </authorList>
    </citation>
    <scope>NUCLEOTIDE SEQUENCE</scope>
    <source>
        <strain evidence="5">NIES-1699</strain>
    </source>
</reference>
<gene>
    <name evidence="5" type="ORF">CTAYLR_008262</name>
</gene>
<dbReference type="PROSITE" id="PS50082">
    <property type="entry name" value="WD_REPEATS_2"/>
    <property type="match status" value="2"/>
</dbReference>
<dbReference type="InterPro" id="IPR020472">
    <property type="entry name" value="WD40_PAC1"/>
</dbReference>
<dbReference type="Proteomes" id="UP001230188">
    <property type="component" value="Unassembled WGS sequence"/>
</dbReference>
<organism evidence="5 6">
    <name type="scientific">Chrysophaeum taylorii</name>
    <dbReference type="NCBI Taxonomy" id="2483200"/>
    <lineage>
        <taxon>Eukaryota</taxon>
        <taxon>Sar</taxon>
        <taxon>Stramenopiles</taxon>
        <taxon>Ochrophyta</taxon>
        <taxon>Pelagophyceae</taxon>
        <taxon>Pelagomonadales</taxon>
        <taxon>Pelagomonadaceae</taxon>
        <taxon>Chrysophaeum</taxon>
    </lineage>
</organism>
<keyword evidence="2" id="KW-0677">Repeat</keyword>
<evidence type="ECO:0000313" key="5">
    <source>
        <dbReference type="EMBL" id="KAJ8600148.1"/>
    </source>
</evidence>
<comment type="caution">
    <text evidence="5">The sequence shown here is derived from an EMBL/GenBank/DDBJ whole genome shotgun (WGS) entry which is preliminary data.</text>
</comment>
<dbReference type="PANTHER" id="PTHR19848:SF8">
    <property type="entry name" value="F-BOX AND WD REPEAT DOMAIN CONTAINING 7"/>
    <property type="match status" value="1"/>
</dbReference>
<dbReference type="Pfam" id="PF00400">
    <property type="entry name" value="WD40"/>
    <property type="match status" value="2"/>
</dbReference>
<keyword evidence="1 3" id="KW-0853">WD repeat</keyword>
<evidence type="ECO:0000256" key="2">
    <source>
        <dbReference type="ARBA" id="ARBA00022737"/>
    </source>
</evidence>
<name>A0AAD7XI24_9STRA</name>
<proteinExistence type="predicted"/>
<dbReference type="InterPro" id="IPR036322">
    <property type="entry name" value="WD40_repeat_dom_sf"/>
</dbReference>
<dbReference type="PRINTS" id="PR00320">
    <property type="entry name" value="GPROTEINBRPT"/>
</dbReference>
<feature type="repeat" description="WD" evidence="3">
    <location>
        <begin position="120"/>
        <end position="133"/>
    </location>
</feature>
<feature type="region of interest" description="Disordered" evidence="4">
    <location>
        <begin position="1"/>
        <end position="26"/>
    </location>
</feature>
<evidence type="ECO:0000313" key="6">
    <source>
        <dbReference type="Proteomes" id="UP001230188"/>
    </source>
</evidence>
<dbReference type="InterPro" id="IPR001680">
    <property type="entry name" value="WD40_rpt"/>
</dbReference>
<dbReference type="SMART" id="SM00320">
    <property type="entry name" value="WD40"/>
    <property type="match status" value="2"/>
</dbReference>
<dbReference type="Gene3D" id="2.130.10.10">
    <property type="entry name" value="YVTN repeat-like/Quinoprotein amine dehydrogenase"/>
    <property type="match status" value="1"/>
</dbReference>
<protein>
    <submittedName>
        <fullName evidence="5">Uncharacterized protein</fullName>
    </submittedName>
</protein>
<dbReference type="SUPFAM" id="SSF50978">
    <property type="entry name" value="WD40 repeat-like"/>
    <property type="match status" value="1"/>
</dbReference>
<dbReference type="EMBL" id="JAQMWT010000528">
    <property type="protein sequence ID" value="KAJ8600148.1"/>
    <property type="molecule type" value="Genomic_DNA"/>
</dbReference>
<sequence>MTRDGEPRLASSSEDGTVRDPSSRSELQNLEGHRYRVYGVVAFKLNDAICLASCSIDNTVRVWDPTSGRELHKLEGYRSSVNGVTVFKINEEAANSTLSKATRIGCVVAFEAIIKTLTRLASSSEDKTVRVWDPIAGKKALFVLPLEKVETSRV</sequence>